<comment type="caution">
    <text evidence="8">The sequence shown here is derived from an EMBL/GenBank/DDBJ whole genome shotgun (WGS) entry which is preliminary data.</text>
</comment>
<feature type="transmembrane region" description="Helical" evidence="7">
    <location>
        <begin position="110"/>
        <end position="138"/>
    </location>
</feature>
<evidence type="ECO:0000256" key="1">
    <source>
        <dbReference type="ARBA" id="ARBA00004651"/>
    </source>
</evidence>
<feature type="transmembrane region" description="Helical" evidence="7">
    <location>
        <begin position="230"/>
        <end position="251"/>
    </location>
</feature>
<dbReference type="EMBL" id="SJKD01000003">
    <property type="protein sequence ID" value="TCC50260.1"/>
    <property type="molecule type" value="Genomic_DNA"/>
</dbReference>
<protein>
    <submittedName>
        <fullName evidence="8">MFS transporter</fullName>
    </submittedName>
</protein>
<evidence type="ECO:0000256" key="3">
    <source>
        <dbReference type="ARBA" id="ARBA00022475"/>
    </source>
</evidence>
<evidence type="ECO:0000256" key="4">
    <source>
        <dbReference type="ARBA" id="ARBA00022692"/>
    </source>
</evidence>
<name>A0A4R0JUG4_9ACTN</name>
<feature type="transmembrane region" description="Helical" evidence="7">
    <location>
        <begin position="53"/>
        <end position="71"/>
    </location>
</feature>
<feature type="transmembrane region" description="Helical" evidence="7">
    <location>
        <begin position="286"/>
        <end position="309"/>
    </location>
</feature>
<feature type="transmembrane region" description="Helical" evidence="7">
    <location>
        <begin position="356"/>
        <end position="377"/>
    </location>
</feature>
<dbReference type="PANTHER" id="PTHR23513">
    <property type="entry name" value="INTEGRAL MEMBRANE EFFLUX PROTEIN-RELATED"/>
    <property type="match status" value="1"/>
</dbReference>
<evidence type="ECO:0000256" key="5">
    <source>
        <dbReference type="ARBA" id="ARBA00022989"/>
    </source>
</evidence>
<evidence type="ECO:0000313" key="8">
    <source>
        <dbReference type="EMBL" id="TCC50260.1"/>
    </source>
</evidence>
<organism evidence="8 9">
    <name type="scientific">Kribbella capetownensis</name>
    <dbReference type="NCBI Taxonomy" id="1572659"/>
    <lineage>
        <taxon>Bacteria</taxon>
        <taxon>Bacillati</taxon>
        <taxon>Actinomycetota</taxon>
        <taxon>Actinomycetes</taxon>
        <taxon>Propionibacteriales</taxon>
        <taxon>Kribbellaceae</taxon>
        <taxon>Kribbella</taxon>
    </lineage>
</organism>
<accession>A0A4R0JUG4</accession>
<keyword evidence="6 7" id="KW-0472">Membrane</keyword>
<dbReference type="CDD" id="cd06173">
    <property type="entry name" value="MFS_MefA_like"/>
    <property type="match status" value="1"/>
</dbReference>
<evidence type="ECO:0000313" key="9">
    <source>
        <dbReference type="Proteomes" id="UP000293342"/>
    </source>
</evidence>
<feature type="transmembrane region" description="Helical" evidence="7">
    <location>
        <begin position="383"/>
        <end position="402"/>
    </location>
</feature>
<feature type="transmembrane region" description="Helical" evidence="7">
    <location>
        <begin position="315"/>
        <end position="335"/>
    </location>
</feature>
<dbReference type="AlphaFoldDB" id="A0A4R0JUG4"/>
<evidence type="ECO:0000256" key="7">
    <source>
        <dbReference type="SAM" id="Phobius"/>
    </source>
</evidence>
<dbReference type="Proteomes" id="UP000293342">
    <property type="component" value="Unassembled WGS sequence"/>
</dbReference>
<dbReference type="GO" id="GO:0005886">
    <property type="term" value="C:plasma membrane"/>
    <property type="evidence" value="ECO:0007669"/>
    <property type="project" value="UniProtKB-SubCell"/>
</dbReference>
<comment type="subcellular location">
    <subcellularLocation>
        <location evidence="1">Cell membrane</location>
        <topology evidence="1">Multi-pass membrane protein</topology>
    </subcellularLocation>
</comment>
<keyword evidence="4 7" id="KW-0812">Transmembrane</keyword>
<keyword evidence="2" id="KW-0813">Transport</keyword>
<dbReference type="Pfam" id="PF05977">
    <property type="entry name" value="MFS_3"/>
    <property type="match status" value="1"/>
</dbReference>
<dbReference type="PANTHER" id="PTHR23513:SF6">
    <property type="entry name" value="MAJOR FACILITATOR SUPERFAMILY ASSOCIATED DOMAIN-CONTAINING PROTEIN"/>
    <property type="match status" value="1"/>
</dbReference>
<reference evidence="8 9" key="1">
    <citation type="submission" date="2019-02" db="EMBL/GenBank/DDBJ databases">
        <title>Kribbella capetownensis sp. nov. and Kribbella speibonae sp. nov., isolated from soil.</title>
        <authorList>
            <person name="Curtis S.M."/>
            <person name="Norton I."/>
            <person name="Everest G.J."/>
            <person name="Meyers P.R."/>
        </authorList>
    </citation>
    <scope>NUCLEOTIDE SEQUENCE [LARGE SCALE GENOMIC DNA]</scope>
    <source>
        <strain evidence="8 9">YM53</strain>
    </source>
</reference>
<feature type="transmembrane region" description="Helical" evidence="7">
    <location>
        <begin position="174"/>
        <end position="192"/>
    </location>
</feature>
<gene>
    <name evidence="8" type="ORF">E0H75_16665</name>
</gene>
<feature type="transmembrane region" description="Helical" evidence="7">
    <location>
        <begin position="257"/>
        <end position="279"/>
    </location>
</feature>
<dbReference type="Gene3D" id="1.20.1250.20">
    <property type="entry name" value="MFS general substrate transporter like domains"/>
    <property type="match status" value="1"/>
</dbReference>
<evidence type="ECO:0000256" key="2">
    <source>
        <dbReference type="ARBA" id="ARBA00022448"/>
    </source>
</evidence>
<keyword evidence="5 7" id="KW-1133">Transmembrane helix</keyword>
<keyword evidence="9" id="KW-1185">Reference proteome</keyword>
<dbReference type="InterPro" id="IPR036259">
    <property type="entry name" value="MFS_trans_sf"/>
</dbReference>
<dbReference type="SUPFAM" id="SSF103473">
    <property type="entry name" value="MFS general substrate transporter"/>
    <property type="match status" value="1"/>
</dbReference>
<keyword evidence="3" id="KW-1003">Cell membrane</keyword>
<dbReference type="OrthoDB" id="9815525at2"/>
<evidence type="ECO:0000256" key="6">
    <source>
        <dbReference type="ARBA" id="ARBA00023136"/>
    </source>
</evidence>
<dbReference type="InterPro" id="IPR010290">
    <property type="entry name" value="TM_effector"/>
</dbReference>
<sequence>MTVSTLSATSLWRDRRFRTFWSAQGVSEFGDRITELALPLIAVTMLNASPSQVGFLTAAVWLPNLASLFIGTWVDHRRDKRPLMIAADLSRTVLLLSLPAAYWLDLLTLGQLYVIAILAGTAHVMFNTAYASFFVALVDRDQFLEANSKLSATRSISFMGGPALGGLLVQWLTAPVAIVVDALTFTFSALQISRIKMIPAASDQTAEPLLRRARAGMRYLLRHPYLRRSLACSTTVNFFNLISTALLVLFASRELELSAGTIGIAFGIGAAGGLLGAVSASPLSRIFGVGPLIAAGAVVFPGAIAIAAFADGPTWVKATALAAAEFVGAFAVMCFDIPNNSLQAAVTHDYMRSRVSGAYSTINYGIRPLGAVVGGLLGTWIGVRATLLVSAAGGLLAVLWLVGSPNIRTRELDGLEPPEF</sequence>
<proteinExistence type="predicted"/>